<dbReference type="RefSeq" id="WP_228461031.1">
    <property type="nucleotide sequence ID" value="NZ_JACHLE010000002.1"/>
</dbReference>
<accession>A0A840KIW1</accession>
<dbReference type="SUPFAM" id="SSF141694">
    <property type="entry name" value="AF2212/PG0164-like"/>
    <property type="match status" value="1"/>
</dbReference>
<protein>
    <submittedName>
        <fullName evidence="1">Uncharacterized protein</fullName>
    </submittedName>
</protein>
<name>A0A840KIW1_9FLAO</name>
<dbReference type="Proteomes" id="UP000592180">
    <property type="component" value="Unassembled WGS sequence"/>
</dbReference>
<keyword evidence="2" id="KW-1185">Reference proteome</keyword>
<comment type="caution">
    <text evidence="1">The sequence shown here is derived from an EMBL/GenBank/DDBJ whole genome shotgun (WGS) entry which is preliminary data.</text>
</comment>
<dbReference type="EMBL" id="JACHLE010000002">
    <property type="protein sequence ID" value="MBB4806822.1"/>
    <property type="molecule type" value="Genomic_DNA"/>
</dbReference>
<sequence>MKTEVIQFSAVIKQDGNMNAAFVEFPFSTEKLFGTKRPGKDQSGV</sequence>
<dbReference type="AlphaFoldDB" id="A0A840KIW1"/>
<reference evidence="1 2" key="1">
    <citation type="submission" date="2020-08" db="EMBL/GenBank/DDBJ databases">
        <title>Functional genomics of gut bacteria from endangered species of beetles.</title>
        <authorList>
            <person name="Carlos-Shanley C."/>
        </authorList>
    </citation>
    <scope>NUCLEOTIDE SEQUENCE [LARGE SCALE GENOMIC DNA]</scope>
    <source>
        <strain evidence="1 2">S00151</strain>
    </source>
</reference>
<organism evidence="1 2">
    <name type="scientific">Chryseobacterium defluvii</name>
    <dbReference type="NCBI Taxonomy" id="160396"/>
    <lineage>
        <taxon>Bacteria</taxon>
        <taxon>Pseudomonadati</taxon>
        <taxon>Bacteroidota</taxon>
        <taxon>Flavobacteriia</taxon>
        <taxon>Flavobacteriales</taxon>
        <taxon>Weeksellaceae</taxon>
        <taxon>Chryseobacterium group</taxon>
        <taxon>Chryseobacterium</taxon>
    </lineage>
</organism>
<proteinExistence type="predicted"/>
<evidence type="ECO:0000313" key="2">
    <source>
        <dbReference type="Proteomes" id="UP000592180"/>
    </source>
</evidence>
<evidence type="ECO:0000313" key="1">
    <source>
        <dbReference type="EMBL" id="MBB4806822.1"/>
    </source>
</evidence>
<gene>
    <name evidence="1" type="ORF">HNP38_002118</name>
</gene>